<sequence>MADDCFYAVLAGPEERYNEILKFDFDGECVHRYCLPSDIVYINCMTVDKGRLWAFVENKDGEIKLIKARV</sequence>
<name>G5SUI7_9BACT</name>
<dbReference type="AlphaFoldDB" id="G5SUI7"/>
<accession>G5SUI7</accession>
<dbReference type="STRING" id="762968.HMPREF9441_03047"/>
<dbReference type="EMBL" id="AFFY01000046">
    <property type="protein sequence ID" value="EHG99089.1"/>
    <property type="molecule type" value="Genomic_DNA"/>
</dbReference>
<organism evidence="1 2">
    <name type="scientific">Paraprevotella clara YIT 11840</name>
    <dbReference type="NCBI Taxonomy" id="762968"/>
    <lineage>
        <taxon>Bacteria</taxon>
        <taxon>Pseudomonadati</taxon>
        <taxon>Bacteroidota</taxon>
        <taxon>Bacteroidia</taxon>
        <taxon>Bacteroidales</taxon>
        <taxon>Prevotellaceae</taxon>
        <taxon>Paraprevotella</taxon>
    </lineage>
</organism>
<protein>
    <submittedName>
        <fullName evidence="1">Uncharacterized protein</fullName>
    </submittedName>
</protein>
<dbReference type="HOGENOM" id="CLU_2754228_0_0_10"/>
<gene>
    <name evidence="1" type="ORF">HMPREF9441_03047</name>
</gene>
<dbReference type="Proteomes" id="UP000003598">
    <property type="component" value="Unassembled WGS sequence"/>
</dbReference>
<proteinExistence type="predicted"/>
<evidence type="ECO:0000313" key="2">
    <source>
        <dbReference type="Proteomes" id="UP000003598"/>
    </source>
</evidence>
<comment type="caution">
    <text evidence="1">The sequence shown here is derived from an EMBL/GenBank/DDBJ whole genome shotgun (WGS) entry which is preliminary data.</text>
</comment>
<keyword evidence="2" id="KW-1185">Reference proteome</keyword>
<evidence type="ECO:0000313" key="1">
    <source>
        <dbReference type="EMBL" id="EHG99089.1"/>
    </source>
</evidence>
<reference evidence="1 2" key="1">
    <citation type="submission" date="2011-03" db="EMBL/GenBank/DDBJ databases">
        <authorList>
            <person name="Weinstock G."/>
            <person name="Sodergren E."/>
            <person name="Clifton S."/>
            <person name="Fulton L."/>
            <person name="Fulton B."/>
            <person name="Courtney L."/>
            <person name="Fronick C."/>
            <person name="Harrison M."/>
            <person name="Strong C."/>
            <person name="Farmer C."/>
            <person name="Delahaunty K."/>
            <person name="Markovic C."/>
            <person name="Hall O."/>
            <person name="Minx P."/>
            <person name="Tomlinson C."/>
            <person name="Mitreva M."/>
            <person name="Hou S."/>
            <person name="Chen J."/>
            <person name="Wollam A."/>
            <person name="Pepin K.H."/>
            <person name="Johnson M."/>
            <person name="Bhonagiri V."/>
            <person name="Zhang X."/>
            <person name="Suruliraj S."/>
            <person name="Warren W."/>
            <person name="Chinwalla A."/>
            <person name="Mardis E.R."/>
            <person name="Wilson R.K."/>
        </authorList>
    </citation>
    <scope>NUCLEOTIDE SEQUENCE [LARGE SCALE GENOMIC DNA]</scope>
    <source>
        <strain evidence="1 2">YIT 11840</strain>
    </source>
</reference>